<evidence type="ECO:0000313" key="2">
    <source>
        <dbReference type="Proteomes" id="UP000288215"/>
    </source>
</evidence>
<reference evidence="1 2" key="1">
    <citation type="submission" date="2018-12" db="EMBL/GenBank/DDBJ databases">
        <title>The complete genome of the methanogenic archaea of the candidate phylum Verstraetearchaeota, obtained from the metagenome of underground thermal water.</title>
        <authorList>
            <person name="Kadnikov V.V."/>
            <person name="Mardanov A.V."/>
            <person name="Beletsky A.V."/>
            <person name="Karnachuk O.V."/>
            <person name="Ravin N.V."/>
        </authorList>
    </citation>
    <scope>NUCLEOTIDE SEQUENCE [LARGE SCALE GENOMIC DNA]</scope>
    <source>
        <strain evidence="1">Ch88</strain>
    </source>
</reference>
<accession>A0A444L5K9</accession>
<sequence length="122" mass="14225">MIREHTFTELVTYECVMWRKSYASGTFKVLVDETEWDEDHLNGKGKIVQIIEAERPRLYDDYTDLHGGIDSLTKGTTLEEVKKLFEGKEGSFMHYEKSIPPTHRFTLKDQFPLEIKPVGLPF</sequence>
<gene>
    <name evidence="1" type="ORF">Metus_0837</name>
</gene>
<organism evidence="1 2">
    <name type="scientific">Methanosuratincola subterraneus</name>
    <dbReference type="NCBI Taxonomy" id="2593994"/>
    <lineage>
        <taxon>Archaea</taxon>
        <taxon>Thermoproteota</taxon>
        <taxon>Methanosuratincolia</taxon>
        <taxon>Candidatus Methanomethylicales</taxon>
        <taxon>Candidatus Methanomethylicaceae</taxon>
        <taxon>Candidatus Methanosuratincola (ex Vanwonterghem et al. 2016)</taxon>
    </lineage>
</organism>
<protein>
    <submittedName>
        <fullName evidence="1">Uncharacterized protein</fullName>
    </submittedName>
</protein>
<dbReference type="EMBL" id="RXGA01000003">
    <property type="protein sequence ID" value="RWX72863.1"/>
    <property type="molecule type" value="Genomic_DNA"/>
</dbReference>
<comment type="caution">
    <text evidence="1">The sequence shown here is derived from an EMBL/GenBank/DDBJ whole genome shotgun (WGS) entry which is preliminary data.</text>
</comment>
<name>A0A444L5K9_METS7</name>
<evidence type="ECO:0000313" key="1">
    <source>
        <dbReference type="EMBL" id="RWX72863.1"/>
    </source>
</evidence>
<proteinExistence type="predicted"/>
<dbReference type="AlphaFoldDB" id="A0A444L5K9"/>
<dbReference type="Proteomes" id="UP000288215">
    <property type="component" value="Unassembled WGS sequence"/>
</dbReference>